<dbReference type="EMBL" id="ML734999">
    <property type="protein sequence ID" value="KAB8202797.1"/>
    <property type="molecule type" value="Genomic_DNA"/>
</dbReference>
<keyword evidence="3" id="KW-1185">Reference proteome</keyword>
<dbReference type="AlphaFoldDB" id="A0A5N6DCQ8"/>
<organism evidence="2 3">
    <name type="scientific">Aspergillus parasiticus</name>
    <dbReference type="NCBI Taxonomy" id="5067"/>
    <lineage>
        <taxon>Eukaryota</taxon>
        <taxon>Fungi</taxon>
        <taxon>Dikarya</taxon>
        <taxon>Ascomycota</taxon>
        <taxon>Pezizomycotina</taxon>
        <taxon>Eurotiomycetes</taxon>
        <taxon>Eurotiomycetidae</taxon>
        <taxon>Eurotiales</taxon>
        <taxon>Aspergillaceae</taxon>
        <taxon>Aspergillus</taxon>
        <taxon>Aspergillus subgen. Circumdati</taxon>
    </lineage>
</organism>
<gene>
    <name evidence="2" type="ORF">BDV34DRAFT_200360</name>
</gene>
<keyword evidence="1" id="KW-0812">Transmembrane</keyword>
<keyword evidence="1" id="KW-1133">Transmembrane helix</keyword>
<evidence type="ECO:0000256" key="1">
    <source>
        <dbReference type="SAM" id="Phobius"/>
    </source>
</evidence>
<keyword evidence="1" id="KW-0472">Membrane</keyword>
<name>A0A5N6DCQ8_ASPPA</name>
<protein>
    <submittedName>
        <fullName evidence="2">Uncharacterized protein</fullName>
    </submittedName>
</protein>
<evidence type="ECO:0000313" key="3">
    <source>
        <dbReference type="Proteomes" id="UP000326532"/>
    </source>
</evidence>
<feature type="transmembrane region" description="Helical" evidence="1">
    <location>
        <begin position="12"/>
        <end position="31"/>
    </location>
</feature>
<accession>A0A5N6DCQ8</accession>
<evidence type="ECO:0000313" key="2">
    <source>
        <dbReference type="EMBL" id="KAB8202797.1"/>
    </source>
</evidence>
<dbReference type="Proteomes" id="UP000326532">
    <property type="component" value="Unassembled WGS sequence"/>
</dbReference>
<proteinExistence type="predicted"/>
<dbReference type="VEuPathDB" id="FungiDB:BDV34DRAFT_200360"/>
<reference evidence="2 3" key="1">
    <citation type="submission" date="2019-04" db="EMBL/GenBank/DDBJ databases">
        <title>Fungal friends and foes A comparative genomics study of 23 Aspergillus species from section Flavi.</title>
        <authorList>
            <consortium name="DOE Joint Genome Institute"/>
            <person name="Kjaerbolling I."/>
            <person name="Vesth T.C."/>
            <person name="Frisvad J.C."/>
            <person name="Nybo J.L."/>
            <person name="Theobald S."/>
            <person name="Kildgaard S."/>
            <person name="Petersen T.I."/>
            <person name="Kuo A."/>
            <person name="Sato A."/>
            <person name="Lyhne E.K."/>
            <person name="Kogle M.E."/>
            <person name="Wiebenga A."/>
            <person name="Kun R.S."/>
            <person name="Lubbers R.J."/>
            <person name="Makela M.R."/>
            <person name="Barry K."/>
            <person name="Chovatia M."/>
            <person name="Clum A."/>
            <person name="Daum C."/>
            <person name="Haridas S."/>
            <person name="He G."/>
            <person name="LaButti K."/>
            <person name="Lipzen A."/>
            <person name="Mondo S."/>
            <person name="Pangilinan J."/>
            <person name="Riley R."/>
            <person name="Salamov A."/>
            <person name="Simmons B.A."/>
            <person name="Magnuson J.K."/>
            <person name="Henrissat B."/>
            <person name="Mortensen U.H."/>
            <person name="Larsen T.O."/>
            <person name="De vries R.P."/>
            <person name="Grigoriev I.V."/>
            <person name="Machida M."/>
            <person name="Baker S.E."/>
            <person name="Andersen M.R."/>
        </authorList>
    </citation>
    <scope>NUCLEOTIDE SEQUENCE [LARGE SCALE GENOMIC DNA]</scope>
    <source>
        <strain evidence="2 3">CBS 117618</strain>
    </source>
</reference>
<sequence>MLSGSTARGWRFGFLMIFGSSAFCLLTQFTLGRGWLLPVHRFSICGSTFRFSHDFYLISLLNFLPIASTTQRIPFPVTDSCPLKHQ</sequence>